<feature type="domain" description="SGNH hydrolase-type esterase" evidence="1">
    <location>
        <begin position="6"/>
        <end position="207"/>
    </location>
</feature>
<reference evidence="2" key="1">
    <citation type="submission" date="2022-03" db="EMBL/GenBank/DDBJ databases">
        <title>Draft Genome Sequence of Firmicute Strain S0AB, a Heterotrophic Iron/Sulfur-Oxidizing Extreme Acidophile.</title>
        <authorList>
            <person name="Vergara E."/>
            <person name="Pakostova E."/>
            <person name="Johnson D.B."/>
            <person name="Holmes D.S."/>
        </authorList>
    </citation>
    <scope>NUCLEOTIDE SEQUENCE</scope>
    <source>
        <strain evidence="2">S0AB</strain>
    </source>
</reference>
<accession>A0A9X1V8S2</accession>
<dbReference type="Pfam" id="PF13472">
    <property type="entry name" value="Lipase_GDSL_2"/>
    <property type="match status" value="1"/>
</dbReference>
<dbReference type="Proteomes" id="UP001139263">
    <property type="component" value="Unassembled WGS sequence"/>
</dbReference>
<organism evidence="2 3">
    <name type="scientific">Sulfoacidibacillus ferrooxidans</name>
    <dbReference type="NCBI Taxonomy" id="2005001"/>
    <lineage>
        <taxon>Bacteria</taxon>
        <taxon>Bacillati</taxon>
        <taxon>Bacillota</taxon>
        <taxon>Bacilli</taxon>
        <taxon>Bacillales</taxon>
        <taxon>Alicyclobacillaceae</taxon>
        <taxon>Sulfoacidibacillus</taxon>
    </lineage>
</organism>
<evidence type="ECO:0000313" key="3">
    <source>
        <dbReference type="Proteomes" id="UP001139263"/>
    </source>
</evidence>
<evidence type="ECO:0000259" key="1">
    <source>
        <dbReference type="Pfam" id="PF13472"/>
    </source>
</evidence>
<sequence length="217" mass="22767">MRHLTVYGDSIAAGYGAPPGQGFVPRLASLAAQKNHNPALPYFNFGQSGMTTFALQSAFHHNDAWIGGLHRATTICVLIGGDDIIDDLPILLSRNKQAIEKALVASVIAYRAMLLDIRRQTKAPLAVGTIYNPYPGTALAETAISTYNEIVVIPAAQATGASIAPIHSAFAGNQAGLIDGYSTGIAGQPGRNGVAFPIHPNTRGHQVIAETFASVIP</sequence>
<gene>
    <name evidence="2" type="ORF">MM817_01592</name>
</gene>
<comment type="caution">
    <text evidence="2">The sequence shown here is derived from an EMBL/GenBank/DDBJ whole genome shotgun (WGS) entry which is preliminary data.</text>
</comment>
<dbReference type="SUPFAM" id="SSF52266">
    <property type="entry name" value="SGNH hydrolase"/>
    <property type="match status" value="1"/>
</dbReference>
<proteinExistence type="predicted"/>
<keyword evidence="3" id="KW-1185">Reference proteome</keyword>
<evidence type="ECO:0000313" key="2">
    <source>
        <dbReference type="EMBL" id="MCI0183315.1"/>
    </source>
</evidence>
<dbReference type="AlphaFoldDB" id="A0A9X1V8S2"/>
<dbReference type="EMBL" id="JALBUF010000004">
    <property type="protein sequence ID" value="MCI0183315.1"/>
    <property type="molecule type" value="Genomic_DNA"/>
</dbReference>
<name>A0A9X1V8S2_9BACL</name>
<dbReference type="Gene3D" id="3.40.50.1110">
    <property type="entry name" value="SGNH hydrolase"/>
    <property type="match status" value="1"/>
</dbReference>
<protein>
    <recommendedName>
        <fullName evidence="1">SGNH hydrolase-type esterase domain-containing protein</fullName>
    </recommendedName>
</protein>
<dbReference type="RefSeq" id="WP_241713444.1">
    <property type="nucleotide sequence ID" value="NZ_JALBUF010000004.1"/>
</dbReference>
<dbReference type="InterPro" id="IPR013830">
    <property type="entry name" value="SGNH_hydro"/>
</dbReference>
<dbReference type="InterPro" id="IPR036514">
    <property type="entry name" value="SGNH_hydro_sf"/>
</dbReference>
<dbReference type="CDD" id="cd00229">
    <property type="entry name" value="SGNH_hydrolase"/>
    <property type="match status" value="1"/>
</dbReference>